<reference evidence="1 2" key="2">
    <citation type="submission" date="2024-11" db="EMBL/GenBank/DDBJ databases">
        <title>Using genomics to understand microbial adaptation to soil warming.</title>
        <authorList>
            <person name="Deangelis K.M. PhD."/>
        </authorList>
    </citation>
    <scope>NUCLEOTIDE SEQUENCE [LARGE SCALE GENOMIC DNA]</scope>
    <source>
        <strain evidence="1 2">GAS97</strain>
    </source>
</reference>
<organism evidence="1 2">
    <name type="scientific">Caballeronia udeis</name>
    <dbReference type="NCBI Taxonomy" id="1232866"/>
    <lineage>
        <taxon>Bacteria</taxon>
        <taxon>Pseudomonadati</taxon>
        <taxon>Pseudomonadota</taxon>
        <taxon>Betaproteobacteria</taxon>
        <taxon>Burkholderiales</taxon>
        <taxon>Burkholderiaceae</taxon>
        <taxon>Caballeronia</taxon>
    </lineage>
</organism>
<comment type="caution">
    <text evidence="1">The sequence shown here is derived from an EMBL/GenBank/DDBJ whole genome shotgun (WGS) entry which is preliminary data.</text>
</comment>
<protein>
    <submittedName>
        <fullName evidence="1">Uncharacterized protein</fullName>
    </submittedName>
</protein>
<keyword evidence="2" id="KW-1185">Reference proteome</keyword>
<sequence length="59" mass="6542">MLFARLTRITDFLAKFTLNSGKEHVCCVAQKPILGYDQRGFPDRSFGELKLGMGSGFTA</sequence>
<reference evidence="1 2" key="1">
    <citation type="submission" date="2024-10" db="EMBL/GenBank/DDBJ databases">
        <authorList>
            <person name="Deangelis K."/>
            <person name="Huntemann M."/>
            <person name="Clum A."/>
            <person name="Wang J."/>
            <person name="Palaniappan K."/>
            <person name="Ritter S."/>
            <person name="Chen I.-M."/>
            <person name="Stamatis D."/>
            <person name="Reddy T."/>
            <person name="O'Malley R."/>
            <person name="Daum C."/>
            <person name="Ng V."/>
            <person name="Ivanova N."/>
            <person name="Kyrpides N."/>
            <person name="Woyke T."/>
        </authorList>
    </citation>
    <scope>NUCLEOTIDE SEQUENCE [LARGE SCALE GENOMIC DNA]</scope>
    <source>
        <strain evidence="1 2">GAS97</strain>
    </source>
</reference>
<evidence type="ECO:0000313" key="1">
    <source>
        <dbReference type="EMBL" id="MFK4442680.1"/>
    </source>
</evidence>
<accession>A0ABW8MG74</accession>
<name>A0ABW8MG74_9BURK</name>
<dbReference type="EMBL" id="JBIYDN010000007">
    <property type="protein sequence ID" value="MFK4442680.1"/>
    <property type="molecule type" value="Genomic_DNA"/>
</dbReference>
<dbReference type="Proteomes" id="UP001620514">
    <property type="component" value="Unassembled WGS sequence"/>
</dbReference>
<proteinExistence type="predicted"/>
<gene>
    <name evidence="1" type="ORF">ABH943_002696</name>
</gene>
<evidence type="ECO:0000313" key="2">
    <source>
        <dbReference type="Proteomes" id="UP001620514"/>
    </source>
</evidence>